<evidence type="ECO:0000313" key="2">
    <source>
        <dbReference type="EMBL" id="KJV63353.1"/>
    </source>
</evidence>
<keyword evidence="1" id="KW-0472">Membrane</keyword>
<organism evidence="2 3">
    <name type="scientific">Ehrlichia cf. muris str. EmCRT</name>
    <dbReference type="NCBI Taxonomy" id="1359167"/>
    <lineage>
        <taxon>Bacteria</taxon>
        <taxon>Pseudomonadati</taxon>
        <taxon>Pseudomonadota</taxon>
        <taxon>Alphaproteobacteria</taxon>
        <taxon>Rickettsiales</taxon>
        <taxon>Anaplasmataceae</taxon>
        <taxon>Ehrlichia</taxon>
    </lineage>
</organism>
<reference evidence="2 3" key="1">
    <citation type="submission" date="2015-02" db="EMBL/GenBank/DDBJ databases">
        <title>Genome Sequencing of Rickettsiales.</title>
        <authorList>
            <person name="Daugherty S.C."/>
            <person name="Su Q."/>
            <person name="Abolude K."/>
            <person name="Beier-Sexton M."/>
            <person name="Carlyon J.A."/>
            <person name="Carter R."/>
            <person name="Day N.P."/>
            <person name="Dumler S.J."/>
            <person name="Dyachenko V."/>
            <person name="Godinez A."/>
            <person name="Kurtti T.J."/>
            <person name="Lichay M."/>
            <person name="Mullins K.E."/>
            <person name="Ott S."/>
            <person name="Pappas-Brown V."/>
            <person name="Paris D.H."/>
            <person name="Patel P."/>
            <person name="Richards A.L."/>
            <person name="Sadzewicz L."/>
            <person name="Sears K."/>
            <person name="Seidman D."/>
            <person name="Sengamalay N."/>
            <person name="Stenos J."/>
            <person name="Tallon L.J."/>
            <person name="Vincent G."/>
            <person name="Fraser C.M."/>
            <person name="Munderloh U."/>
            <person name="Dunning-Hotopp J.C."/>
        </authorList>
    </citation>
    <scope>NUCLEOTIDE SEQUENCE [LARGE SCALE GENOMIC DNA]</scope>
    <source>
        <strain evidence="2 3">EmCRT</strain>
    </source>
</reference>
<protein>
    <submittedName>
        <fullName evidence="2">Uncharacterized protein</fullName>
    </submittedName>
</protein>
<evidence type="ECO:0000256" key="1">
    <source>
        <dbReference type="SAM" id="Phobius"/>
    </source>
</evidence>
<sequence>MLQHDPDLVVHVDNYLHLRQFNVLTLKDVAMFMEIIMYIFVYLRQLCKLR</sequence>
<evidence type="ECO:0000313" key="3">
    <source>
        <dbReference type="Proteomes" id="UP000033546"/>
    </source>
</evidence>
<dbReference type="EMBL" id="LANU01000003">
    <property type="protein sequence ID" value="KJV63353.1"/>
    <property type="molecule type" value="Genomic_DNA"/>
</dbReference>
<accession>A0A0F3N5I3</accession>
<dbReference type="AlphaFoldDB" id="A0A0F3N5I3"/>
<keyword evidence="1" id="KW-0812">Transmembrane</keyword>
<keyword evidence="1" id="KW-1133">Transmembrane helix</keyword>
<dbReference type="PATRIC" id="fig|1359167.3.peg.774"/>
<feature type="transmembrane region" description="Helical" evidence="1">
    <location>
        <begin position="20"/>
        <end position="43"/>
    </location>
</feature>
<gene>
    <name evidence="2" type="ORF">EMUCRT_0807</name>
</gene>
<proteinExistence type="predicted"/>
<dbReference type="Proteomes" id="UP000033546">
    <property type="component" value="Unassembled WGS sequence"/>
</dbReference>
<name>A0A0F3N5I3_9RICK</name>
<comment type="caution">
    <text evidence="2">The sequence shown here is derived from an EMBL/GenBank/DDBJ whole genome shotgun (WGS) entry which is preliminary data.</text>
</comment>